<evidence type="ECO:0000256" key="9">
    <source>
        <dbReference type="SAM" id="MobiDB-lite"/>
    </source>
</evidence>
<proteinExistence type="predicted"/>
<evidence type="ECO:0000256" key="6">
    <source>
        <dbReference type="ARBA" id="ARBA00023186"/>
    </source>
</evidence>
<dbReference type="PROSITE" id="PS51293">
    <property type="entry name" value="SANT"/>
    <property type="match status" value="1"/>
</dbReference>
<feature type="compositionally biased region" description="Basic and acidic residues" evidence="9">
    <location>
        <begin position="323"/>
        <end position="333"/>
    </location>
</feature>
<feature type="compositionally biased region" description="Polar residues" evidence="9">
    <location>
        <begin position="302"/>
        <end position="315"/>
    </location>
</feature>
<dbReference type="SUPFAM" id="SSF46565">
    <property type="entry name" value="Chaperone J-domain"/>
    <property type="match status" value="1"/>
</dbReference>
<accession>A0A7F8QFV7</accession>
<keyword evidence="5" id="KW-0472">Membrane</keyword>
<evidence type="ECO:0000259" key="12">
    <source>
        <dbReference type="PROSITE" id="PS50090"/>
    </source>
</evidence>
<evidence type="ECO:0000259" key="11">
    <source>
        <dbReference type="PROSITE" id="PS50076"/>
    </source>
</evidence>
<dbReference type="Gene3D" id="1.10.10.60">
    <property type="entry name" value="Homeodomain-like"/>
    <property type="match status" value="2"/>
</dbReference>
<evidence type="ECO:0000256" key="4">
    <source>
        <dbReference type="ARBA" id="ARBA00022989"/>
    </source>
</evidence>
<evidence type="ECO:0000313" key="15">
    <source>
        <dbReference type="RefSeq" id="XP_030880112.1"/>
    </source>
</evidence>
<evidence type="ECO:0000256" key="1">
    <source>
        <dbReference type="ARBA" id="ARBA00022692"/>
    </source>
</evidence>
<keyword evidence="3" id="KW-0677">Repeat</keyword>
<dbReference type="FunFam" id="1.10.10.60:FF:000180">
    <property type="entry name" value="DnaJ (Hsp40) homolog, subfamily C, member 2"/>
    <property type="match status" value="1"/>
</dbReference>
<dbReference type="Proteomes" id="UP000245341">
    <property type="component" value="Unplaced"/>
</dbReference>
<dbReference type="SMART" id="SM00717">
    <property type="entry name" value="SANT"/>
    <property type="match status" value="2"/>
</dbReference>
<evidence type="ECO:0000256" key="2">
    <source>
        <dbReference type="ARBA" id="ARBA00022729"/>
    </source>
</evidence>
<feature type="compositionally biased region" description="Acidic residues" evidence="9">
    <location>
        <begin position="334"/>
        <end position="350"/>
    </location>
</feature>
<gene>
    <name evidence="15" type="primary">DNAJC1</name>
</gene>
<dbReference type="PROSITE" id="PS50090">
    <property type="entry name" value="MYB_LIKE"/>
    <property type="match status" value="1"/>
</dbReference>
<dbReference type="Pfam" id="PF00226">
    <property type="entry name" value="DnaJ"/>
    <property type="match status" value="1"/>
</dbReference>
<dbReference type="CDD" id="cd06257">
    <property type="entry name" value="DnaJ"/>
    <property type="match status" value="1"/>
</dbReference>
<keyword evidence="14" id="KW-1185">Reference proteome</keyword>
<dbReference type="PROSITE" id="PS50076">
    <property type="entry name" value="DNAJ_2"/>
    <property type="match status" value="1"/>
</dbReference>
<keyword evidence="6" id="KW-0143">Chaperone</keyword>
<dbReference type="Gene3D" id="1.10.287.110">
    <property type="entry name" value="DnaJ domain"/>
    <property type="match status" value="1"/>
</dbReference>
<comment type="subcellular location">
    <subcellularLocation>
        <location evidence="8">Endomembrane system</location>
        <topology evidence="8">Single-pass membrane protein</topology>
    </subcellularLocation>
</comment>
<reference evidence="15" key="1">
    <citation type="submission" date="2025-08" db="UniProtKB">
        <authorList>
            <consortium name="RefSeq"/>
        </authorList>
    </citation>
    <scope>IDENTIFICATION</scope>
    <source>
        <tissue evidence="15">Liver</tissue>
    </source>
</reference>
<name>A0A7F8QFV7_LEPWE</name>
<dbReference type="PANTHER" id="PTHR44653:SF2">
    <property type="entry name" value="DNAJ HOMOLOG SUBFAMILY C MEMBER 1"/>
    <property type="match status" value="1"/>
</dbReference>
<dbReference type="InterPro" id="IPR017884">
    <property type="entry name" value="SANT_dom"/>
</dbReference>
<evidence type="ECO:0000256" key="8">
    <source>
        <dbReference type="ARBA" id="ARBA00037847"/>
    </source>
</evidence>
<dbReference type="GO" id="GO:0012505">
    <property type="term" value="C:endomembrane system"/>
    <property type="evidence" value="ECO:0007669"/>
    <property type="project" value="UniProtKB-SubCell"/>
</dbReference>
<evidence type="ECO:0000313" key="14">
    <source>
        <dbReference type="Proteomes" id="UP000245341"/>
    </source>
</evidence>
<dbReference type="GeneID" id="102728889"/>
<evidence type="ECO:0000256" key="5">
    <source>
        <dbReference type="ARBA" id="ARBA00023136"/>
    </source>
</evidence>
<feature type="compositionally biased region" description="Basic and acidic residues" evidence="9">
    <location>
        <begin position="371"/>
        <end position="410"/>
    </location>
</feature>
<keyword evidence="4" id="KW-1133">Transmembrane helix</keyword>
<dbReference type="InterPro" id="IPR001005">
    <property type="entry name" value="SANT/Myb"/>
</dbReference>
<sequence length="470" mass="54373">MTATCSRLARLPRRRWRRLVPFPPPPPPRPLLLLLLLAALGPAHGWESGDLELFDLVEEVQLNFYQFLGVQQDASSADIRKAYRKLSLTLHPDKNKDENAETQFRQLVAIYEVLKDDERRQRLLTKPQWHDLLPCKLGIWFCLTLKALPHLIQDAGEFYAKYKETRLKKKEDALTRAELEILQKQKKVKVKKPKPEFPVYMPLESAYIQSYDHGTSIEEIEEQMDDWLENRNKTQKKQAPEWTEEDLSQLTRSMVKFPGGTPGRWEKIAHELGRSVTDVTTKAKQLKDSVTCSPGMVRLSELRSTAQNSRPTKATTALPDDIITQRDDAKQAEGEEDKEDEQEEDDDEPEAVVLESRPRRRRPARPPEATAKVEPEEKVRGKRQKDFDISEQKESSDEESQKKDRTRAAEEPWTQSQQKLLELALQQYPKGSSDRWDKIAKCVPSKSKEDCIARYKLLVELVQKKKQAKS</sequence>
<dbReference type="CTD" id="64215"/>
<feature type="signal peptide" evidence="10">
    <location>
        <begin position="1"/>
        <end position="45"/>
    </location>
</feature>
<feature type="domain" description="Myb-like" evidence="12">
    <location>
        <begin position="405"/>
        <end position="459"/>
    </location>
</feature>
<dbReference type="InterPro" id="IPR036869">
    <property type="entry name" value="J_dom_sf"/>
</dbReference>
<dbReference type="InterPro" id="IPR001623">
    <property type="entry name" value="DnaJ_domain"/>
</dbReference>
<dbReference type="SMART" id="SM00271">
    <property type="entry name" value="DnaJ"/>
    <property type="match status" value="1"/>
</dbReference>
<dbReference type="SUPFAM" id="SSF46689">
    <property type="entry name" value="Homeodomain-like"/>
    <property type="match status" value="2"/>
</dbReference>
<dbReference type="CDD" id="cd00167">
    <property type="entry name" value="SANT"/>
    <property type="match status" value="2"/>
</dbReference>
<evidence type="ECO:0000259" key="13">
    <source>
        <dbReference type="PROSITE" id="PS51293"/>
    </source>
</evidence>
<dbReference type="Pfam" id="PF23082">
    <property type="entry name" value="Myb_DNA-binding_2"/>
    <property type="match status" value="2"/>
</dbReference>
<dbReference type="AlphaFoldDB" id="A0A7F8QFV7"/>
<dbReference type="RefSeq" id="XP_030880112.1">
    <property type="nucleotide sequence ID" value="XM_031024252.1"/>
</dbReference>
<keyword evidence="7" id="KW-0539">Nucleus</keyword>
<protein>
    <submittedName>
        <fullName evidence="15">DnaJ homolog subfamily C member 1 isoform X2</fullName>
    </submittedName>
</protein>
<keyword evidence="2 10" id="KW-0732">Signal</keyword>
<dbReference type="PANTHER" id="PTHR44653">
    <property type="entry name" value="DNAJ HOMOLOG SUBFAMILY C MEMBER 1"/>
    <property type="match status" value="1"/>
</dbReference>
<evidence type="ECO:0000256" key="3">
    <source>
        <dbReference type="ARBA" id="ARBA00022737"/>
    </source>
</evidence>
<evidence type="ECO:0000256" key="10">
    <source>
        <dbReference type="SAM" id="SignalP"/>
    </source>
</evidence>
<feature type="domain" description="SANT" evidence="13">
    <location>
        <begin position="408"/>
        <end position="463"/>
    </location>
</feature>
<dbReference type="InterPro" id="IPR009057">
    <property type="entry name" value="Homeodomain-like_sf"/>
</dbReference>
<dbReference type="PRINTS" id="PR00625">
    <property type="entry name" value="JDOMAIN"/>
</dbReference>
<organism evidence="14 15">
    <name type="scientific">Leptonychotes weddellii</name>
    <name type="common">Weddell seal</name>
    <name type="synonym">Otaria weddellii</name>
    <dbReference type="NCBI Taxonomy" id="9713"/>
    <lineage>
        <taxon>Eukaryota</taxon>
        <taxon>Metazoa</taxon>
        <taxon>Chordata</taxon>
        <taxon>Craniata</taxon>
        <taxon>Vertebrata</taxon>
        <taxon>Euteleostomi</taxon>
        <taxon>Mammalia</taxon>
        <taxon>Eutheria</taxon>
        <taxon>Laurasiatheria</taxon>
        <taxon>Carnivora</taxon>
        <taxon>Caniformia</taxon>
        <taxon>Pinnipedia</taxon>
        <taxon>Phocidae</taxon>
        <taxon>Monachinae</taxon>
        <taxon>Lobodontini</taxon>
        <taxon>Leptonychotes</taxon>
    </lineage>
</organism>
<keyword evidence="1" id="KW-0812">Transmembrane</keyword>
<feature type="chain" id="PRO_5028922926" evidence="10">
    <location>
        <begin position="46"/>
        <end position="470"/>
    </location>
</feature>
<feature type="domain" description="J" evidence="11">
    <location>
        <begin position="63"/>
        <end position="133"/>
    </location>
</feature>
<dbReference type="InterPro" id="IPR052606">
    <property type="entry name" value="DnaJ_domain_protein"/>
</dbReference>
<evidence type="ECO:0000256" key="7">
    <source>
        <dbReference type="ARBA" id="ARBA00023242"/>
    </source>
</evidence>
<dbReference type="FunFam" id="1.10.10.60:FF:000255">
    <property type="entry name" value="DnaJ (Hsp40) homolog, subfamily C, member 1"/>
    <property type="match status" value="1"/>
</dbReference>
<feature type="region of interest" description="Disordered" evidence="9">
    <location>
        <begin position="301"/>
        <end position="418"/>
    </location>
</feature>